<reference evidence="2 3" key="1">
    <citation type="journal article" date="2014" name="Am. J. Bot.">
        <title>Genome assembly and annotation for red clover (Trifolium pratense; Fabaceae).</title>
        <authorList>
            <person name="Istvanek J."/>
            <person name="Jaros M."/>
            <person name="Krenek A."/>
            <person name="Repkova J."/>
        </authorList>
    </citation>
    <scope>NUCLEOTIDE SEQUENCE [LARGE SCALE GENOMIC DNA]</scope>
    <source>
        <strain evidence="3">cv. Tatra</strain>
        <tissue evidence="2">Young leaves</tissue>
    </source>
</reference>
<evidence type="ECO:0000313" key="2">
    <source>
        <dbReference type="EMBL" id="PNX59677.1"/>
    </source>
</evidence>
<feature type="non-terminal residue" evidence="2">
    <location>
        <position position="1"/>
    </location>
</feature>
<feature type="region of interest" description="Disordered" evidence="1">
    <location>
        <begin position="1"/>
        <end position="140"/>
    </location>
</feature>
<dbReference type="EMBL" id="ASHM01133074">
    <property type="protein sequence ID" value="PNX59677.1"/>
    <property type="molecule type" value="Genomic_DNA"/>
</dbReference>
<dbReference type="AlphaFoldDB" id="A0A2K3K041"/>
<accession>A0A2K3K041</accession>
<proteinExistence type="predicted"/>
<sequence>NISSSDNSEELACSFDKSQQKDKQAPSDNPLSKLEKYLSPDSLNNHSFSHETTKLTSPPKPKSPPTQPQLETPAKSSSEPQPDITSAPINSPTKQISPRKSPEPTSEPTSSEQAPGLNPNSGAEHISPERVHTCAPCPSE</sequence>
<organism evidence="2 3">
    <name type="scientific">Trifolium pratense</name>
    <name type="common">Red clover</name>
    <dbReference type="NCBI Taxonomy" id="57577"/>
    <lineage>
        <taxon>Eukaryota</taxon>
        <taxon>Viridiplantae</taxon>
        <taxon>Streptophyta</taxon>
        <taxon>Embryophyta</taxon>
        <taxon>Tracheophyta</taxon>
        <taxon>Spermatophyta</taxon>
        <taxon>Magnoliopsida</taxon>
        <taxon>eudicotyledons</taxon>
        <taxon>Gunneridae</taxon>
        <taxon>Pentapetalae</taxon>
        <taxon>rosids</taxon>
        <taxon>fabids</taxon>
        <taxon>Fabales</taxon>
        <taxon>Fabaceae</taxon>
        <taxon>Papilionoideae</taxon>
        <taxon>50 kb inversion clade</taxon>
        <taxon>NPAAA clade</taxon>
        <taxon>Hologalegina</taxon>
        <taxon>IRL clade</taxon>
        <taxon>Trifolieae</taxon>
        <taxon>Trifolium</taxon>
    </lineage>
</organism>
<feature type="compositionally biased region" description="Low complexity" evidence="1">
    <location>
        <begin position="103"/>
        <end position="112"/>
    </location>
</feature>
<evidence type="ECO:0000313" key="3">
    <source>
        <dbReference type="Proteomes" id="UP000236291"/>
    </source>
</evidence>
<name>A0A2K3K041_TRIPR</name>
<comment type="caution">
    <text evidence="2">The sequence shown here is derived from an EMBL/GenBank/DDBJ whole genome shotgun (WGS) entry which is preliminary data.</text>
</comment>
<feature type="non-terminal residue" evidence="2">
    <location>
        <position position="140"/>
    </location>
</feature>
<feature type="compositionally biased region" description="Pro residues" evidence="1">
    <location>
        <begin position="58"/>
        <end position="67"/>
    </location>
</feature>
<dbReference type="Proteomes" id="UP000236291">
    <property type="component" value="Unassembled WGS sequence"/>
</dbReference>
<protein>
    <submittedName>
        <fullName evidence="2">Uncharacterized protein</fullName>
    </submittedName>
</protein>
<reference evidence="2 3" key="2">
    <citation type="journal article" date="2017" name="Front. Plant Sci.">
        <title>Gene Classification and Mining of Molecular Markers Useful in Red Clover (Trifolium pratense) Breeding.</title>
        <authorList>
            <person name="Istvanek J."/>
            <person name="Dluhosova J."/>
            <person name="Dluhos P."/>
            <person name="Patkova L."/>
            <person name="Nedelnik J."/>
            <person name="Repkova J."/>
        </authorList>
    </citation>
    <scope>NUCLEOTIDE SEQUENCE [LARGE SCALE GENOMIC DNA]</scope>
    <source>
        <strain evidence="3">cv. Tatra</strain>
        <tissue evidence="2">Young leaves</tissue>
    </source>
</reference>
<feature type="compositionally biased region" description="Polar residues" evidence="1">
    <location>
        <begin position="74"/>
        <end position="98"/>
    </location>
</feature>
<gene>
    <name evidence="2" type="ORF">L195_g059806</name>
</gene>
<evidence type="ECO:0000256" key="1">
    <source>
        <dbReference type="SAM" id="MobiDB-lite"/>
    </source>
</evidence>